<name>A0A0K2W539_MESPL</name>
<dbReference type="PROSITE" id="PS50088">
    <property type="entry name" value="ANK_REPEAT"/>
    <property type="match status" value="1"/>
</dbReference>
<keyword evidence="1" id="KW-0677">Repeat</keyword>
<evidence type="ECO:0000256" key="3">
    <source>
        <dbReference type="PROSITE-ProRule" id="PRU00023"/>
    </source>
</evidence>
<dbReference type="InterPro" id="IPR036770">
    <property type="entry name" value="Ankyrin_rpt-contain_sf"/>
</dbReference>
<accession>A0A0K2W539</accession>
<reference evidence="5" key="1">
    <citation type="submission" date="2014-08" db="EMBL/GenBank/DDBJ databases">
        <authorList>
            <person name="Edwards T."/>
        </authorList>
    </citation>
    <scope>NUCLEOTIDE SEQUENCE [LARGE SCALE GENOMIC DNA]</scope>
</reference>
<dbReference type="SUPFAM" id="SSF48403">
    <property type="entry name" value="Ankyrin repeat"/>
    <property type="match status" value="2"/>
</dbReference>
<feature type="repeat" description="ANK" evidence="3">
    <location>
        <begin position="446"/>
        <end position="478"/>
    </location>
</feature>
<dbReference type="PANTHER" id="PTHR24189:SF50">
    <property type="entry name" value="ANKYRIN REPEAT AND SOCS BOX PROTEIN 2"/>
    <property type="match status" value="1"/>
</dbReference>
<evidence type="ECO:0000256" key="2">
    <source>
        <dbReference type="ARBA" id="ARBA00023043"/>
    </source>
</evidence>
<dbReference type="SMART" id="SM00248">
    <property type="entry name" value="ANK"/>
    <property type="match status" value="4"/>
</dbReference>
<organism evidence="4 5">
    <name type="scientific">Mesorhizobium plurifarium</name>
    <dbReference type="NCBI Taxonomy" id="69974"/>
    <lineage>
        <taxon>Bacteria</taxon>
        <taxon>Pseudomonadati</taxon>
        <taxon>Pseudomonadota</taxon>
        <taxon>Alphaproteobacteria</taxon>
        <taxon>Hyphomicrobiales</taxon>
        <taxon>Phyllobacteriaceae</taxon>
        <taxon>Mesorhizobium</taxon>
    </lineage>
</organism>
<dbReference type="AlphaFoldDB" id="A0A0K2W539"/>
<dbReference type="EMBL" id="CCND01000045">
    <property type="protein sequence ID" value="CDX61797.1"/>
    <property type="molecule type" value="Genomic_DNA"/>
</dbReference>
<gene>
    <name evidence="4" type="ORF">MPL1032_50034</name>
</gene>
<dbReference type="PANTHER" id="PTHR24189">
    <property type="entry name" value="MYOTROPHIN"/>
    <property type="match status" value="1"/>
</dbReference>
<proteinExistence type="predicted"/>
<dbReference type="Gene3D" id="1.25.40.20">
    <property type="entry name" value="Ankyrin repeat-containing domain"/>
    <property type="match status" value="3"/>
</dbReference>
<dbReference type="Proteomes" id="UP000182888">
    <property type="component" value="Unassembled WGS sequence"/>
</dbReference>
<dbReference type="Pfam" id="PF12796">
    <property type="entry name" value="Ank_2"/>
    <property type="match status" value="1"/>
</dbReference>
<evidence type="ECO:0000256" key="1">
    <source>
        <dbReference type="ARBA" id="ARBA00022737"/>
    </source>
</evidence>
<sequence length="549" mass="58620">MNQLPNRPNLDLLKKQAKDLLAAYRRGEPDALARFRESLPSAAGKDDTATVALGLRLHDAQSCLAREYGFPSWRDLGSFVGAQRAYGADRAASIRNWAGLVYAGDISGSTNRASPEAAARMVEDHPDIIAGDAYLACAVGDGAVLREATQRDAGWLNRPGGPLNLPPLVAVTHSSLVRLPRFRDALHAAAGLLLDAGADPDQAVGSRWPPASLEQPSDEYRLSALYGAAGQNHDPDMTKLLLDAGADPNDGESLYHSLENPACTRLLLEAGARVTGSNALYRALDLDSPEALQLLLAAPDADPNEPAGNQPTSDWGRPLLWAIRRRRSPAHIEALLAAGAHPSARTPDGLSAYRVALRFGLPDVAVLLRQPDDGGPLPDDERFIAACAAGDEATAQTIKTRRPDLPDSLSDLQLRLLPELAAQGCRDAVKVMVRLGWPVARRGGDWDASALNHAVFRGDVELTRFLLDHGADWKEQHGFGGDVRGTLGWASVNEPESTGDWVGCAEALVARGMPAGRPDPQGKREVVAFDDEALVFSDEVADVLLGRSA</sequence>
<evidence type="ECO:0000313" key="5">
    <source>
        <dbReference type="Proteomes" id="UP000182888"/>
    </source>
</evidence>
<dbReference type="InterPro" id="IPR002110">
    <property type="entry name" value="Ankyrin_rpt"/>
</dbReference>
<dbReference type="InterPro" id="IPR050745">
    <property type="entry name" value="Multifunctional_regulatory"/>
</dbReference>
<protein>
    <submittedName>
        <fullName evidence="4">Ankyrin</fullName>
    </submittedName>
</protein>
<dbReference type="PROSITE" id="PS50297">
    <property type="entry name" value="ANK_REP_REGION"/>
    <property type="match status" value="1"/>
</dbReference>
<keyword evidence="2 3" id="KW-0040">ANK repeat</keyword>
<evidence type="ECO:0000313" key="4">
    <source>
        <dbReference type="EMBL" id="CDX61797.1"/>
    </source>
</evidence>